<accession>A0A6L2QCS6</accession>
<dbReference type="InterPro" id="IPR005018">
    <property type="entry name" value="DOMON_domain"/>
</dbReference>
<dbReference type="Pfam" id="PF03351">
    <property type="entry name" value="DOMON"/>
    <property type="match status" value="1"/>
</dbReference>
<evidence type="ECO:0000259" key="1">
    <source>
        <dbReference type="PROSITE" id="PS50836"/>
    </source>
</evidence>
<dbReference type="InterPro" id="IPR045266">
    <property type="entry name" value="DOH_DOMON"/>
</dbReference>
<dbReference type="OrthoDB" id="19261at2759"/>
<dbReference type="PANTHER" id="PTHR10157">
    <property type="entry name" value="DOPAMINE BETA HYDROXYLASE RELATED"/>
    <property type="match status" value="1"/>
</dbReference>
<organism evidence="2 3">
    <name type="scientific">Coptotermes formosanus</name>
    <name type="common">Formosan subterranean termite</name>
    <dbReference type="NCBI Taxonomy" id="36987"/>
    <lineage>
        <taxon>Eukaryota</taxon>
        <taxon>Metazoa</taxon>
        <taxon>Ecdysozoa</taxon>
        <taxon>Arthropoda</taxon>
        <taxon>Hexapoda</taxon>
        <taxon>Insecta</taxon>
        <taxon>Pterygota</taxon>
        <taxon>Neoptera</taxon>
        <taxon>Polyneoptera</taxon>
        <taxon>Dictyoptera</taxon>
        <taxon>Blattodea</taxon>
        <taxon>Blattoidea</taxon>
        <taxon>Termitoidae</taxon>
        <taxon>Rhinotermitidae</taxon>
        <taxon>Coptotermes</taxon>
    </lineage>
</organism>
<name>A0A6L2QCS6_COPFO</name>
<dbReference type="GO" id="GO:0005615">
    <property type="term" value="C:extracellular space"/>
    <property type="evidence" value="ECO:0007669"/>
    <property type="project" value="TreeGrafter"/>
</dbReference>
<reference evidence="3" key="1">
    <citation type="submission" date="2020-01" db="EMBL/GenBank/DDBJ databases">
        <title>Draft genome sequence of the Termite Coptotermes fromosanus.</title>
        <authorList>
            <person name="Itakura S."/>
            <person name="Yosikawa Y."/>
            <person name="Umezawa K."/>
        </authorList>
    </citation>
    <scope>NUCLEOTIDE SEQUENCE [LARGE SCALE GENOMIC DNA]</scope>
</reference>
<dbReference type="GO" id="GO:0042420">
    <property type="term" value="P:dopamine catabolic process"/>
    <property type="evidence" value="ECO:0007669"/>
    <property type="project" value="TreeGrafter"/>
</dbReference>
<protein>
    <recommendedName>
        <fullName evidence="1">DOMON domain-containing protein</fullName>
    </recommendedName>
</protein>
<dbReference type="GO" id="GO:0006589">
    <property type="term" value="P:octopamine biosynthetic process"/>
    <property type="evidence" value="ECO:0007669"/>
    <property type="project" value="TreeGrafter"/>
</dbReference>
<dbReference type="InterPro" id="IPR000945">
    <property type="entry name" value="DBH-like"/>
</dbReference>
<comment type="caution">
    <text evidence="2">The sequence shown here is derived from an EMBL/GenBank/DDBJ whole genome shotgun (WGS) entry which is preliminary data.</text>
</comment>
<dbReference type="GO" id="GO:0005507">
    <property type="term" value="F:copper ion binding"/>
    <property type="evidence" value="ECO:0007669"/>
    <property type="project" value="TreeGrafter"/>
</dbReference>
<dbReference type="AlphaFoldDB" id="A0A6L2QCS6"/>
<dbReference type="GO" id="GO:0004500">
    <property type="term" value="F:dopamine beta-monooxygenase activity"/>
    <property type="evidence" value="ECO:0007669"/>
    <property type="project" value="InterPro"/>
</dbReference>
<dbReference type="PANTHER" id="PTHR10157:SF40">
    <property type="entry name" value="MOXD1 HOMOLOG 2"/>
    <property type="match status" value="1"/>
</dbReference>
<dbReference type="InParanoid" id="A0A6L2QCS6"/>
<dbReference type="GO" id="GO:0042421">
    <property type="term" value="P:norepinephrine biosynthetic process"/>
    <property type="evidence" value="ECO:0007669"/>
    <property type="project" value="TreeGrafter"/>
</dbReference>
<dbReference type="GO" id="GO:0030667">
    <property type="term" value="C:secretory granule membrane"/>
    <property type="evidence" value="ECO:0007669"/>
    <property type="project" value="TreeGrafter"/>
</dbReference>
<evidence type="ECO:0000313" key="2">
    <source>
        <dbReference type="EMBL" id="GFG39857.1"/>
    </source>
</evidence>
<dbReference type="EMBL" id="BLKM01001253">
    <property type="protein sequence ID" value="GFG39857.1"/>
    <property type="molecule type" value="Genomic_DNA"/>
</dbReference>
<sequence length="108" mass="11736">AELWSDRGCGRKLCVCGVAKAEVAMVWIGAVLLTVTLGLGHVAGAHWTHSVDLDPNYSVFWTPGAEDITFEVQVRTLGYIGFGFSADGQMPGADLFTGWVRDNQVFFQ</sequence>
<keyword evidence="3" id="KW-1185">Reference proteome</keyword>
<feature type="domain" description="DOMON" evidence="1">
    <location>
        <begin position="55"/>
        <end position="108"/>
    </location>
</feature>
<feature type="non-terminal residue" evidence="2">
    <location>
        <position position="1"/>
    </location>
</feature>
<dbReference type="SUPFAM" id="SSF49344">
    <property type="entry name" value="CBD9-like"/>
    <property type="match status" value="1"/>
</dbReference>
<dbReference type="CDD" id="cd09631">
    <property type="entry name" value="DOMON_DOH"/>
    <property type="match status" value="1"/>
</dbReference>
<dbReference type="PROSITE" id="PS50836">
    <property type="entry name" value="DOMON"/>
    <property type="match status" value="1"/>
</dbReference>
<gene>
    <name evidence="2" type="ORF">Cfor_08837</name>
</gene>
<dbReference type="Proteomes" id="UP000502823">
    <property type="component" value="Unassembled WGS sequence"/>
</dbReference>
<proteinExistence type="predicted"/>
<evidence type="ECO:0000313" key="3">
    <source>
        <dbReference type="Proteomes" id="UP000502823"/>
    </source>
</evidence>
<feature type="non-terminal residue" evidence="2">
    <location>
        <position position="108"/>
    </location>
</feature>